<dbReference type="EC" id="3.2.1.132" evidence="10"/>
<keyword evidence="5" id="KW-0732">Signal</keyword>
<evidence type="ECO:0000256" key="4">
    <source>
        <dbReference type="ARBA" id="ARBA00022525"/>
    </source>
</evidence>
<feature type="compositionally biased region" description="Pro residues" evidence="11">
    <location>
        <begin position="51"/>
        <end position="72"/>
    </location>
</feature>
<dbReference type="InterPro" id="IPR009939">
    <property type="entry name" value="Chitosanase_fungal"/>
</dbReference>
<dbReference type="Pfam" id="PF07335">
    <property type="entry name" value="Glyco_hydro_75"/>
    <property type="match status" value="1"/>
</dbReference>
<evidence type="ECO:0000256" key="9">
    <source>
        <dbReference type="ARBA" id="ARBA00023326"/>
    </source>
</evidence>
<comment type="catalytic activity">
    <reaction evidence="1 10">
        <text>Endohydrolysis of beta-(1-&gt;4)-linkages between D-glucosamine residues in a partly acetylated chitosan.</text>
        <dbReference type="EC" id="3.2.1.132"/>
    </reaction>
</comment>
<gene>
    <name evidence="12" type="ORF">MCHLO_08769</name>
</gene>
<keyword evidence="6 10" id="KW-0378">Hydrolase</keyword>
<evidence type="ECO:0000256" key="1">
    <source>
        <dbReference type="ARBA" id="ARBA00000405"/>
    </source>
</evidence>
<protein>
    <recommendedName>
        <fullName evidence="10">Endo-chitosanase</fullName>
        <ecNumber evidence="10">3.2.1.132</ecNumber>
    </recommendedName>
</protein>
<comment type="similarity">
    <text evidence="3 10">Belongs to the glycosyl hydrolase 75 family.</text>
</comment>
<feature type="region of interest" description="Disordered" evidence="11">
    <location>
        <begin position="1"/>
        <end position="23"/>
    </location>
</feature>
<sequence>MSKPIQAYPSVSSSLSSLPRVKTMSDVSLHHHMYAQQAQDGQRKLQQALGKPPPSQSPLPPCPPSPYPPTTTPPITMRQKSKFDAGGVGGAFQDSSIDGGSNDGERLKERMIAAESAMTLVQNHHAGYPLQRLLPARILDELLRIIRCTLGKRDVMACRTSSFSLVSASSADSTCKKCAPRDSSDQCACIGASESAEGRAVATGSSSRTSWARNERLEAKLRRGSGDRGEIKAGLPEADDAWRTVSAVRSQAAALLGAETDQPFLSPYSPHANGVHDPECCRETTYSPSRISTSRCSRILRRWTRDLRRVAGQRDAHVTSLLWLERRHVMTSASVSFHTHLWVAAARRPLKLRNENQAHHIQHRGFAIRVRVARSLRALEPLNPPERPTRGPNCGSPGNCRAVVDMVIEGLDGASQASAMSLYIGGQGLVRPEKHRAAFAVARLPLRYCGRMACGGYLSPTFEGAEEQASASFDLSFLPYLSFSISQGSTMKFFAIFTLALLAVPVASNNILDSHRRRSARAKQRLAEKQLDAVELTIEYEDANAHHTTSPSTVTAIATMTPDRSGNGLAAFAADPSINAAGIYAAAQRSQGRLLETYPTSPDRKIYSNIYGDWLNLTGVSAFHFIADMDVDCDGPMANCQVCSLESREVSAFHFIADMDVDCDGPMANCQGNRDGQTETSFGALDATKTMLMDNALGAIICNGKMVYGIYGDQDADSPEVIGEASILIAQTCFGSTVNGNSGHAAADVAYIVFGNKVPGGVGKTNIDISALKTLGDVSARALQKALGL</sequence>
<keyword evidence="4" id="KW-0964">Secreted</keyword>
<organism evidence="12 13">
    <name type="scientific">Mycena chlorophos</name>
    <name type="common">Agaric fungus</name>
    <name type="synonym">Agaricus chlorophos</name>
    <dbReference type="NCBI Taxonomy" id="658473"/>
    <lineage>
        <taxon>Eukaryota</taxon>
        <taxon>Fungi</taxon>
        <taxon>Dikarya</taxon>
        <taxon>Basidiomycota</taxon>
        <taxon>Agaricomycotina</taxon>
        <taxon>Agaricomycetes</taxon>
        <taxon>Agaricomycetidae</taxon>
        <taxon>Agaricales</taxon>
        <taxon>Marasmiineae</taxon>
        <taxon>Mycenaceae</taxon>
        <taxon>Mycena</taxon>
    </lineage>
</organism>
<keyword evidence="7" id="KW-0119">Carbohydrate metabolism</keyword>
<evidence type="ECO:0000256" key="8">
    <source>
        <dbReference type="ARBA" id="ARBA00023295"/>
    </source>
</evidence>
<evidence type="ECO:0000313" key="13">
    <source>
        <dbReference type="Proteomes" id="UP000815677"/>
    </source>
</evidence>
<evidence type="ECO:0000313" key="12">
    <source>
        <dbReference type="EMBL" id="GAT51645.1"/>
    </source>
</evidence>
<proteinExistence type="inferred from homology"/>
<comment type="function">
    <text evidence="10">Chitosanase catalyzing the endo-type cleavage of chitosan, the deacylated form of chitin. Chitosanase may be crucial in the degradation of the deacetylated portion of chitin in the fungal cell wall.</text>
</comment>
<evidence type="ECO:0000256" key="3">
    <source>
        <dbReference type="ARBA" id="ARBA00007799"/>
    </source>
</evidence>
<feature type="region of interest" description="Disordered" evidence="11">
    <location>
        <begin position="36"/>
        <end position="102"/>
    </location>
</feature>
<evidence type="ECO:0000256" key="6">
    <source>
        <dbReference type="ARBA" id="ARBA00022801"/>
    </source>
</evidence>
<evidence type="ECO:0000256" key="11">
    <source>
        <dbReference type="SAM" id="MobiDB-lite"/>
    </source>
</evidence>
<evidence type="ECO:0000256" key="10">
    <source>
        <dbReference type="RuleBase" id="RU361208"/>
    </source>
</evidence>
<name>A0ABQ0LKT2_MYCCL</name>
<comment type="subcellular location">
    <subcellularLocation>
        <location evidence="2 10">Secreted</location>
    </subcellularLocation>
</comment>
<accession>A0ABQ0LKT2</accession>
<keyword evidence="8 10" id="KW-0326">Glycosidase</keyword>
<evidence type="ECO:0000256" key="2">
    <source>
        <dbReference type="ARBA" id="ARBA00004613"/>
    </source>
</evidence>
<reference evidence="12" key="1">
    <citation type="submission" date="2014-09" db="EMBL/GenBank/DDBJ databases">
        <title>Genome sequence of the luminous mushroom Mycena chlorophos for searching fungal bioluminescence genes.</title>
        <authorList>
            <person name="Tanaka Y."/>
            <person name="Kasuga D."/>
            <person name="Oba Y."/>
            <person name="Hase S."/>
            <person name="Sato K."/>
            <person name="Oba Y."/>
            <person name="Sakakibara Y."/>
        </authorList>
    </citation>
    <scope>NUCLEOTIDE SEQUENCE</scope>
</reference>
<evidence type="ECO:0000256" key="7">
    <source>
        <dbReference type="ARBA" id="ARBA00023277"/>
    </source>
</evidence>
<dbReference type="PANTHER" id="PTHR42061:SF6">
    <property type="entry name" value="ENDO-CHITOSANASE"/>
    <property type="match status" value="1"/>
</dbReference>
<dbReference type="EMBL" id="DF847305">
    <property type="protein sequence ID" value="GAT51645.1"/>
    <property type="molecule type" value="Genomic_DNA"/>
</dbReference>
<evidence type="ECO:0000256" key="5">
    <source>
        <dbReference type="ARBA" id="ARBA00022729"/>
    </source>
</evidence>
<keyword evidence="13" id="KW-1185">Reference proteome</keyword>
<dbReference type="PANTHER" id="PTHR42061">
    <property type="entry name" value="ENDO-CHITOSANASE"/>
    <property type="match status" value="1"/>
</dbReference>
<keyword evidence="9 10" id="KW-0624">Polysaccharide degradation</keyword>
<dbReference type="Proteomes" id="UP000815677">
    <property type="component" value="Unassembled WGS sequence"/>
</dbReference>